<accession>A0A5B2VV83</accession>
<reference evidence="2 3" key="1">
    <citation type="submission" date="2019-09" db="EMBL/GenBank/DDBJ databases">
        <title>Chitinophaga ginsengihumi sp. nov., isolated from soil of ginseng rhizosphere.</title>
        <authorList>
            <person name="Lee J."/>
        </authorList>
    </citation>
    <scope>NUCLEOTIDE SEQUENCE [LARGE SCALE GENOMIC DNA]</scope>
    <source>
        <strain evidence="2 3">BN140078</strain>
    </source>
</reference>
<name>A0A5B2VV83_9BACT</name>
<dbReference type="AlphaFoldDB" id="A0A5B2VV83"/>
<sequence length="302" mass="33356">MINSMAKFGHVTIGMCAGLLLLAGSRQASAQTKSSIDTIFTTRGATTFITCGAPVSTFQIGDGKNTDYDYRIVDGNLVFIRPTVPAPRTTNLIVREGSNVHYMILTFHDKVDLAQLRYTLSGKAGAEKNEATPEAAIVKGSDGEQIPVVTEEEPAAATVEIDTVSVSKIADDFGKQQKGSRQYETKLGGITLSFSNAMTLNNLVYFCYELKNKSQQPYNLVKATLMYKDNKAAERLYTMPVLYKKAPATINRKEEQQLVFVVPSRVFKRNDQVIVVLQNNADQKQLVLYTPVNAMPKYMTTQ</sequence>
<evidence type="ECO:0000256" key="1">
    <source>
        <dbReference type="SAM" id="SignalP"/>
    </source>
</evidence>
<protein>
    <submittedName>
        <fullName evidence="2">DUF4138 domain-containing protein</fullName>
    </submittedName>
</protein>
<gene>
    <name evidence="2" type="ORF">F0L74_14690</name>
</gene>
<reference evidence="2 3" key="2">
    <citation type="submission" date="2019-09" db="EMBL/GenBank/DDBJ databases">
        <authorList>
            <person name="Jin C."/>
        </authorList>
    </citation>
    <scope>NUCLEOTIDE SEQUENCE [LARGE SCALE GENOMIC DNA]</scope>
    <source>
        <strain evidence="2 3">BN140078</strain>
    </source>
</reference>
<feature type="signal peptide" evidence="1">
    <location>
        <begin position="1"/>
        <end position="30"/>
    </location>
</feature>
<organism evidence="2 3">
    <name type="scientific">Chitinophaga agrisoli</name>
    <dbReference type="NCBI Taxonomy" id="2607653"/>
    <lineage>
        <taxon>Bacteria</taxon>
        <taxon>Pseudomonadati</taxon>
        <taxon>Bacteroidota</taxon>
        <taxon>Chitinophagia</taxon>
        <taxon>Chitinophagales</taxon>
        <taxon>Chitinophagaceae</taxon>
        <taxon>Chitinophaga</taxon>
    </lineage>
</organism>
<dbReference type="Proteomes" id="UP000324611">
    <property type="component" value="Unassembled WGS sequence"/>
</dbReference>
<evidence type="ECO:0000313" key="2">
    <source>
        <dbReference type="EMBL" id="KAA2243723.1"/>
    </source>
</evidence>
<comment type="caution">
    <text evidence="2">The sequence shown here is derived from an EMBL/GenBank/DDBJ whole genome shotgun (WGS) entry which is preliminary data.</text>
</comment>
<dbReference type="EMBL" id="VUOC01000002">
    <property type="protein sequence ID" value="KAA2243723.1"/>
    <property type="molecule type" value="Genomic_DNA"/>
</dbReference>
<proteinExistence type="predicted"/>
<keyword evidence="1" id="KW-0732">Signal</keyword>
<evidence type="ECO:0000313" key="3">
    <source>
        <dbReference type="Proteomes" id="UP000324611"/>
    </source>
</evidence>
<feature type="chain" id="PRO_5022682157" evidence="1">
    <location>
        <begin position="31"/>
        <end position="302"/>
    </location>
</feature>
<keyword evidence="3" id="KW-1185">Reference proteome</keyword>